<evidence type="ECO:0000313" key="11">
    <source>
        <dbReference type="Proteomes" id="UP000069632"/>
    </source>
</evidence>
<evidence type="ECO:0000256" key="5">
    <source>
        <dbReference type="ARBA" id="ARBA00022801"/>
    </source>
</evidence>
<dbReference type="Gene3D" id="3.60.140.10">
    <property type="entry name" value="CNF1/YfiH-like putative cysteine hydrolases"/>
    <property type="match status" value="1"/>
</dbReference>
<dbReference type="Proteomes" id="UP000069632">
    <property type="component" value="Unassembled WGS sequence"/>
</dbReference>
<keyword evidence="5" id="KW-0378">Hydrolase</keyword>
<evidence type="ECO:0000256" key="1">
    <source>
        <dbReference type="ARBA" id="ARBA00000553"/>
    </source>
</evidence>
<dbReference type="Pfam" id="PF02578">
    <property type="entry name" value="Cu-oxidase_4"/>
    <property type="match status" value="1"/>
</dbReference>
<dbReference type="GO" id="GO:0016787">
    <property type="term" value="F:hydrolase activity"/>
    <property type="evidence" value="ECO:0007669"/>
    <property type="project" value="UniProtKB-KW"/>
</dbReference>
<keyword evidence="6" id="KW-0862">Zinc</keyword>
<dbReference type="AlphaFoldDB" id="A0A128EJZ6"/>
<comment type="catalytic activity">
    <reaction evidence="8">
        <text>adenosine + phosphate = alpha-D-ribose 1-phosphate + adenine</text>
        <dbReference type="Rhea" id="RHEA:27642"/>
        <dbReference type="ChEBI" id="CHEBI:16335"/>
        <dbReference type="ChEBI" id="CHEBI:16708"/>
        <dbReference type="ChEBI" id="CHEBI:43474"/>
        <dbReference type="ChEBI" id="CHEBI:57720"/>
        <dbReference type="EC" id="2.4.2.1"/>
    </reaction>
    <physiologicalReaction direction="left-to-right" evidence="8">
        <dbReference type="Rhea" id="RHEA:27643"/>
    </physiologicalReaction>
</comment>
<comment type="catalytic activity">
    <reaction evidence="1">
        <text>inosine + phosphate = alpha-D-ribose 1-phosphate + hypoxanthine</text>
        <dbReference type="Rhea" id="RHEA:27646"/>
        <dbReference type="ChEBI" id="CHEBI:17368"/>
        <dbReference type="ChEBI" id="CHEBI:17596"/>
        <dbReference type="ChEBI" id="CHEBI:43474"/>
        <dbReference type="ChEBI" id="CHEBI:57720"/>
        <dbReference type="EC" id="2.4.2.1"/>
    </reaction>
    <physiologicalReaction direction="left-to-right" evidence="1">
        <dbReference type="Rhea" id="RHEA:27647"/>
    </physiologicalReaction>
</comment>
<dbReference type="SUPFAM" id="SSF64438">
    <property type="entry name" value="CNF1/YfiH-like putative cysteine hydrolases"/>
    <property type="match status" value="1"/>
</dbReference>
<comment type="catalytic activity">
    <reaction evidence="9">
        <text>S-methyl-5'-thioadenosine + phosphate = 5-(methylsulfanyl)-alpha-D-ribose 1-phosphate + adenine</text>
        <dbReference type="Rhea" id="RHEA:11852"/>
        <dbReference type="ChEBI" id="CHEBI:16708"/>
        <dbReference type="ChEBI" id="CHEBI:17509"/>
        <dbReference type="ChEBI" id="CHEBI:43474"/>
        <dbReference type="ChEBI" id="CHEBI:58533"/>
        <dbReference type="EC" id="2.4.2.28"/>
    </reaction>
    <physiologicalReaction direction="left-to-right" evidence="9">
        <dbReference type="Rhea" id="RHEA:11853"/>
    </physiologicalReaction>
</comment>
<dbReference type="OrthoDB" id="4279at2"/>
<dbReference type="EMBL" id="FIZP01000009">
    <property type="protein sequence ID" value="CZE48668.1"/>
    <property type="molecule type" value="Genomic_DNA"/>
</dbReference>
<protein>
    <submittedName>
        <fullName evidence="10">Laccase</fullName>
    </submittedName>
</protein>
<dbReference type="PANTHER" id="PTHR30616">
    <property type="entry name" value="UNCHARACTERIZED PROTEIN YFIH"/>
    <property type="match status" value="1"/>
</dbReference>
<sequence>MGNGRENFKPLLDDGRVVLGFSTRFGGVSKGVYGSLNLAFHVGDNPLDVLKNREILALNLGLDDLIFLNQVHGSEICVVDETFRVEFRAKFNQILTKFNLGSSGFDSINLAKFSDELLAIYPTSDAVITDLRGVGICVMVADCSPILLYDKVRKVVGAVHAGRAGVMQKILSKTARKMGEIYGLNLKDLEVFIGANIKGSCYEVAGLSLGEFEGYKKDDKFDMNLALLDELKELGVTKYHFSDVCTHCDKRYFSYRRDGVTGRFVGYVALRK</sequence>
<dbReference type="PANTHER" id="PTHR30616:SF2">
    <property type="entry name" value="PURINE NUCLEOSIDE PHOSPHORYLASE LACC1"/>
    <property type="match status" value="1"/>
</dbReference>
<evidence type="ECO:0000256" key="8">
    <source>
        <dbReference type="ARBA" id="ARBA00048968"/>
    </source>
</evidence>
<organism evidence="10 11">
    <name type="scientific">Campylobacter geochelonis</name>
    <dbReference type="NCBI Taxonomy" id="1780362"/>
    <lineage>
        <taxon>Bacteria</taxon>
        <taxon>Pseudomonadati</taxon>
        <taxon>Campylobacterota</taxon>
        <taxon>Epsilonproteobacteria</taxon>
        <taxon>Campylobacterales</taxon>
        <taxon>Campylobacteraceae</taxon>
        <taxon>Campylobacter</taxon>
    </lineage>
</organism>
<keyword evidence="3" id="KW-0808">Transferase</keyword>
<dbReference type="RefSeq" id="WP_075540423.1">
    <property type="nucleotide sequence ID" value="NZ_CP053844.1"/>
</dbReference>
<keyword evidence="4" id="KW-0479">Metal-binding</keyword>
<gene>
    <name evidence="10" type="primary">yfiH</name>
    <name evidence="10" type="ORF">ERS672216_01538</name>
</gene>
<evidence type="ECO:0000256" key="4">
    <source>
        <dbReference type="ARBA" id="ARBA00022723"/>
    </source>
</evidence>
<proteinExistence type="inferred from homology"/>
<dbReference type="InterPro" id="IPR011324">
    <property type="entry name" value="Cytotoxic_necrot_fac-like_cat"/>
</dbReference>
<comment type="similarity">
    <text evidence="2">Belongs to the purine nucleoside phosphorylase YfiH/LACC1 family.</text>
</comment>
<evidence type="ECO:0000256" key="9">
    <source>
        <dbReference type="ARBA" id="ARBA00049893"/>
    </source>
</evidence>
<evidence type="ECO:0000256" key="3">
    <source>
        <dbReference type="ARBA" id="ARBA00022679"/>
    </source>
</evidence>
<keyword evidence="11" id="KW-1185">Reference proteome</keyword>
<evidence type="ECO:0000256" key="7">
    <source>
        <dbReference type="ARBA" id="ARBA00047989"/>
    </source>
</evidence>
<evidence type="ECO:0000256" key="2">
    <source>
        <dbReference type="ARBA" id="ARBA00007353"/>
    </source>
</evidence>
<dbReference type="InterPro" id="IPR003730">
    <property type="entry name" value="Cu_polyphenol_OxRdtase"/>
</dbReference>
<dbReference type="GO" id="GO:0017061">
    <property type="term" value="F:S-methyl-5-thioadenosine phosphorylase activity"/>
    <property type="evidence" value="ECO:0007669"/>
    <property type="project" value="UniProtKB-EC"/>
</dbReference>
<name>A0A128EJZ6_9BACT</name>
<dbReference type="CDD" id="cd16833">
    <property type="entry name" value="YfiH"/>
    <property type="match status" value="1"/>
</dbReference>
<reference evidence="10 11" key="1">
    <citation type="submission" date="2016-02" db="EMBL/GenBank/DDBJ databases">
        <authorList>
            <consortium name="Pathogen Informatics"/>
        </authorList>
    </citation>
    <scope>NUCLEOTIDE SEQUENCE [LARGE SCALE GENOMIC DNA]</scope>
    <source>
        <strain evidence="10 11">RC20</strain>
    </source>
</reference>
<evidence type="ECO:0000256" key="6">
    <source>
        <dbReference type="ARBA" id="ARBA00022833"/>
    </source>
</evidence>
<accession>A0A128EJZ6</accession>
<comment type="catalytic activity">
    <reaction evidence="7">
        <text>adenosine + H2O + H(+) = inosine + NH4(+)</text>
        <dbReference type="Rhea" id="RHEA:24408"/>
        <dbReference type="ChEBI" id="CHEBI:15377"/>
        <dbReference type="ChEBI" id="CHEBI:15378"/>
        <dbReference type="ChEBI" id="CHEBI:16335"/>
        <dbReference type="ChEBI" id="CHEBI:17596"/>
        <dbReference type="ChEBI" id="CHEBI:28938"/>
        <dbReference type="EC" id="3.5.4.4"/>
    </reaction>
    <physiologicalReaction direction="left-to-right" evidence="7">
        <dbReference type="Rhea" id="RHEA:24409"/>
    </physiologicalReaction>
</comment>
<dbReference type="InterPro" id="IPR038371">
    <property type="entry name" value="Cu_polyphenol_OxRdtase_sf"/>
</dbReference>
<evidence type="ECO:0000313" key="10">
    <source>
        <dbReference type="EMBL" id="CZE48668.1"/>
    </source>
</evidence>
<dbReference type="GO" id="GO:0005507">
    <property type="term" value="F:copper ion binding"/>
    <property type="evidence" value="ECO:0007669"/>
    <property type="project" value="TreeGrafter"/>
</dbReference>